<organism evidence="1 2">
    <name type="scientific">Blomia tropicalis</name>
    <name type="common">Mite</name>
    <dbReference type="NCBI Taxonomy" id="40697"/>
    <lineage>
        <taxon>Eukaryota</taxon>
        <taxon>Metazoa</taxon>
        <taxon>Ecdysozoa</taxon>
        <taxon>Arthropoda</taxon>
        <taxon>Chelicerata</taxon>
        <taxon>Arachnida</taxon>
        <taxon>Acari</taxon>
        <taxon>Acariformes</taxon>
        <taxon>Sarcoptiformes</taxon>
        <taxon>Astigmata</taxon>
        <taxon>Glycyphagoidea</taxon>
        <taxon>Echimyopodidae</taxon>
        <taxon>Blomia</taxon>
    </lineage>
</organism>
<name>A0A9Q0RNP0_BLOTA</name>
<gene>
    <name evidence="1" type="ORF">RDWZM_006786</name>
</gene>
<feature type="non-terminal residue" evidence="1">
    <location>
        <position position="66"/>
    </location>
</feature>
<proteinExistence type="predicted"/>
<evidence type="ECO:0000313" key="1">
    <source>
        <dbReference type="EMBL" id="KAJ6220974.1"/>
    </source>
</evidence>
<sequence length="66" mass="8104">MYSSNLIDQWNIYIECKQWWTCRFRKFGTRTERINIVQVLYLTRQCRHLGTIDERSVDVDDDDEVM</sequence>
<dbReference type="AlphaFoldDB" id="A0A9Q0RNP0"/>
<evidence type="ECO:0000313" key="2">
    <source>
        <dbReference type="Proteomes" id="UP001142055"/>
    </source>
</evidence>
<dbReference type="EMBL" id="JAPWDV010000002">
    <property type="protein sequence ID" value="KAJ6220974.1"/>
    <property type="molecule type" value="Genomic_DNA"/>
</dbReference>
<reference evidence="1" key="1">
    <citation type="submission" date="2022-12" db="EMBL/GenBank/DDBJ databases">
        <title>Genome assemblies of Blomia tropicalis.</title>
        <authorList>
            <person name="Cui Y."/>
        </authorList>
    </citation>
    <scope>NUCLEOTIDE SEQUENCE</scope>
    <source>
        <tissue evidence="1">Adult mites</tissue>
    </source>
</reference>
<protein>
    <submittedName>
        <fullName evidence="1">Uncharacterized protein</fullName>
    </submittedName>
</protein>
<dbReference type="Proteomes" id="UP001142055">
    <property type="component" value="Chromosome 2"/>
</dbReference>
<accession>A0A9Q0RNP0</accession>
<comment type="caution">
    <text evidence="1">The sequence shown here is derived from an EMBL/GenBank/DDBJ whole genome shotgun (WGS) entry which is preliminary data.</text>
</comment>
<keyword evidence="2" id="KW-1185">Reference proteome</keyword>